<feature type="transmembrane region" description="Helical" evidence="1">
    <location>
        <begin position="110"/>
        <end position="127"/>
    </location>
</feature>
<feature type="transmembrane region" description="Helical" evidence="1">
    <location>
        <begin position="221"/>
        <end position="240"/>
    </location>
</feature>
<feature type="transmembrane region" description="Helical" evidence="1">
    <location>
        <begin position="139"/>
        <end position="158"/>
    </location>
</feature>
<keyword evidence="1" id="KW-0472">Membrane</keyword>
<organism evidence="2 3">
    <name type="scientific">Streptomyces alanosinicus</name>
    <dbReference type="NCBI Taxonomy" id="68171"/>
    <lineage>
        <taxon>Bacteria</taxon>
        <taxon>Bacillati</taxon>
        <taxon>Actinomycetota</taxon>
        <taxon>Actinomycetes</taxon>
        <taxon>Kitasatosporales</taxon>
        <taxon>Streptomycetaceae</taxon>
        <taxon>Streptomyces</taxon>
    </lineage>
</organism>
<keyword evidence="1" id="KW-0812">Transmembrane</keyword>
<dbReference type="EMBL" id="BMVG01000001">
    <property type="protein sequence ID" value="GHD98165.1"/>
    <property type="molecule type" value="Genomic_DNA"/>
</dbReference>
<dbReference type="AlphaFoldDB" id="A0A918YBP4"/>
<sequence>MTTDHTCAVDTGKPCAPCRRSKALRRFAMSITAATVLGHTVLGFEQAYATPLFSVLAAVLTELLLETVEAWGVRRPARYRRPLGEAVDFLLPAYIGGLACAMLLYANSRIWPTLLAAIVGVSSKYLIRVRVRGKARHVLNPSNFGIVTVLLLFPWVGIAPPYEFTEWLNGWWGAVPPLAVLALGTMLNGKLTGKLPLILGWAGGFAAQALLRGALTDISTISALLPMTGSAFVLFTNYMITDPGTSPWRPRNQVVFGATIAAAYGVLVQLHIVFGLFFALVIACVLRAALLALLAARAGSSIPAPRQEAGPADAQDTRATAASGAAAAVADAS</sequence>
<name>A0A918YBP4_9ACTN</name>
<reference evidence="2" key="2">
    <citation type="submission" date="2020-09" db="EMBL/GenBank/DDBJ databases">
        <authorList>
            <person name="Sun Q."/>
            <person name="Ohkuma M."/>
        </authorList>
    </citation>
    <scope>NUCLEOTIDE SEQUENCE</scope>
    <source>
        <strain evidence="2">JCM 4714</strain>
    </source>
</reference>
<evidence type="ECO:0000256" key="1">
    <source>
        <dbReference type="SAM" id="Phobius"/>
    </source>
</evidence>
<gene>
    <name evidence="2" type="ORF">GCM10010339_04250</name>
</gene>
<protein>
    <recommendedName>
        <fullName evidence="4">Enediyne biosynthesis protein UnbU</fullName>
    </recommendedName>
</protein>
<evidence type="ECO:0000313" key="2">
    <source>
        <dbReference type="EMBL" id="GHD98165.1"/>
    </source>
</evidence>
<dbReference type="RefSeq" id="WP_189947916.1">
    <property type="nucleotide sequence ID" value="NZ_BMVG01000001.1"/>
</dbReference>
<feature type="transmembrane region" description="Helical" evidence="1">
    <location>
        <begin position="170"/>
        <end position="188"/>
    </location>
</feature>
<feature type="transmembrane region" description="Helical" evidence="1">
    <location>
        <begin position="86"/>
        <end position="104"/>
    </location>
</feature>
<accession>A0A918YBP4</accession>
<evidence type="ECO:0008006" key="4">
    <source>
        <dbReference type="Google" id="ProtNLM"/>
    </source>
</evidence>
<dbReference type="Proteomes" id="UP000655443">
    <property type="component" value="Unassembled WGS sequence"/>
</dbReference>
<evidence type="ECO:0000313" key="3">
    <source>
        <dbReference type="Proteomes" id="UP000655443"/>
    </source>
</evidence>
<proteinExistence type="predicted"/>
<comment type="caution">
    <text evidence="2">The sequence shown here is derived from an EMBL/GenBank/DDBJ whole genome shotgun (WGS) entry which is preliminary data.</text>
</comment>
<keyword evidence="1" id="KW-1133">Transmembrane helix</keyword>
<reference evidence="2" key="1">
    <citation type="journal article" date="2014" name="Int. J. Syst. Evol. Microbiol.">
        <title>Complete genome sequence of Corynebacterium casei LMG S-19264T (=DSM 44701T), isolated from a smear-ripened cheese.</title>
        <authorList>
            <consortium name="US DOE Joint Genome Institute (JGI-PGF)"/>
            <person name="Walter F."/>
            <person name="Albersmeier A."/>
            <person name="Kalinowski J."/>
            <person name="Ruckert C."/>
        </authorList>
    </citation>
    <scope>NUCLEOTIDE SEQUENCE</scope>
    <source>
        <strain evidence="2">JCM 4714</strain>
    </source>
</reference>
<keyword evidence="3" id="KW-1185">Reference proteome</keyword>